<dbReference type="InterPro" id="IPR011639">
    <property type="entry name" value="MethylTrfase_TaqI-like_dom"/>
</dbReference>
<dbReference type="PANTHER" id="PTHR33841">
    <property type="entry name" value="DNA METHYLTRANSFERASE YEEA-RELATED"/>
    <property type="match status" value="1"/>
</dbReference>
<dbReference type="GO" id="GO:0032259">
    <property type="term" value="P:methylation"/>
    <property type="evidence" value="ECO:0007669"/>
    <property type="project" value="UniProtKB-KW"/>
</dbReference>
<evidence type="ECO:0000313" key="8">
    <source>
        <dbReference type="Proteomes" id="UP000654370"/>
    </source>
</evidence>
<accession>A0A8H7PQ05</accession>
<dbReference type="AlphaFoldDB" id="A0A8H7PQ05"/>
<evidence type="ECO:0000256" key="3">
    <source>
        <dbReference type="ARBA" id="ARBA00022679"/>
    </source>
</evidence>
<organism evidence="7 8">
    <name type="scientific">Mortierella isabellina</name>
    <name type="common">Filamentous fungus</name>
    <name type="synonym">Umbelopsis isabellina</name>
    <dbReference type="NCBI Taxonomy" id="91625"/>
    <lineage>
        <taxon>Eukaryota</taxon>
        <taxon>Fungi</taxon>
        <taxon>Fungi incertae sedis</taxon>
        <taxon>Mucoromycota</taxon>
        <taxon>Mucoromycotina</taxon>
        <taxon>Umbelopsidomycetes</taxon>
        <taxon>Umbelopsidales</taxon>
        <taxon>Umbelopsidaceae</taxon>
        <taxon>Umbelopsis</taxon>
    </lineage>
</organism>
<dbReference type="GO" id="GO:0003676">
    <property type="term" value="F:nucleic acid binding"/>
    <property type="evidence" value="ECO:0007669"/>
    <property type="project" value="InterPro"/>
</dbReference>
<dbReference type="EC" id="2.1.1.72" evidence="1"/>
<gene>
    <name evidence="7" type="ORF">INT43_003203</name>
</gene>
<evidence type="ECO:0000256" key="1">
    <source>
        <dbReference type="ARBA" id="ARBA00011900"/>
    </source>
</evidence>
<keyword evidence="3" id="KW-0808">Transferase</keyword>
<proteinExistence type="predicted"/>
<dbReference type="InterPro" id="IPR050953">
    <property type="entry name" value="N4_N6_ade-DNA_methylase"/>
</dbReference>
<comment type="caution">
    <text evidence="7">The sequence shown here is derived from an EMBL/GenBank/DDBJ whole genome shotgun (WGS) entry which is preliminary data.</text>
</comment>
<dbReference type="EMBL" id="JAEPQZ010000008">
    <property type="protein sequence ID" value="KAG2177956.1"/>
    <property type="molecule type" value="Genomic_DNA"/>
</dbReference>
<keyword evidence="4" id="KW-0949">S-adenosyl-L-methionine</keyword>
<evidence type="ECO:0000256" key="4">
    <source>
        <dbReference type="ARBA" id="ARBA00022691"/>
    </source>
</evidence>
<name>A0A8H7PQ05_MORIS</name>
<dbReference type="OrthoDB" id="2441416at2759"/>
<reference evidence="7" key="1">
    <citation type="submission" date="2020-12" db="EMBL/GenBank/DDBJ databases">
        <title>Metabolic potential, ecology and presence of endohyphal bacteria is reflected in genomic diversity of Mucoromycotina.</title>
        <authorList>
            <person name="Muszewska A."/>
            <person name="Okrasinska A."/>
            <person name="Steczkiewicz K."/>
            <person name="Drgas O."/>
            <person name="Orlowska M."/>
            <person name="Perlinska-Lenart U."/>
            <person name="Aleksandrzak-Piekarczyk T."/>
            <person name="Szatraj K."/>
            <person name="Zielenkiewicz U."/>
            <person name="Pilsyk S."/>
            <person name="Malc E."/>
            <person name="Mieczkowski P."/>
            <person name="Kruszewska J.S."/>
            <person name="Biernat P."/>
            <person name="Pawlowska J."/>
        </authorList>
    </citation>
    <scope>NUCLEOTIDE SEQUENCE</scope>
    <source>
        <strain evidence="7">WA0000067209</strain>
    </source>
</reference>
<feature type="domain" description="Type II methyltransferase M.TaqI-like" evidence="6">
    <location>
        <begin position="406"/>
        <end position="584"/>
    </location>
</feature>
<keyword evidence="8" id="KW-1185">Reference proteome</keyword>
<sequence length="1092" mass="125918">MQNSFIFHSRGLASDALTPASQNAAKRKLHAVIASDDCLTPFQAPFPNRIESPHCNNSTDTVRRMTKKAQSTLTINVPEKTSTTANVLPSPLSDNEPSTPTPLYARPQNQCASNDSKMESKFSSSTIVELLASEMMIVKEDIYRAMQEKLKVQSAENQNWSVSSKLAEFIHQQTHQQQEPGDLPHHRPVYASKEFLKSRDPDSHNALDFYCLLVAFITVYTSFLETSTSLIAANDHLSFLTSPLQAIMGTFHPVDNIFHHGSENLYLWYYLEQRELATGVNSTLQDQLFAHRFSAETAKHADIILSSFYTNHLLRIAAQKHQKDHGQFYTPASVVDFMWDTCMQNDGYWDRSVLAAQCPSVLDPCMGTGSFLSSYIQKIFRRIQLYSTLWSDADFLKEMMISMCSNIWGIEIDYFVLLLGKLNLMFHMFPACCRWMYINQRPIDFQLPRIQVFCNDILTLSLSTIDNSEDKAWEHQQVLKLRDPSALKLHFVVTNPPYMIRKTGFISIPDTSLYDMSLIGGRGTQAYMYFLWICLQRCHPLHGSLCFITPSQWILLEFAKNLRCWIWKNFVLQLVYQFEPYKIWPKIQTDSLIFLLRPRACTETTVPTTLFLRHMDRTKSLDQTLQDYRVFDESCCAKDSKITYKITPANPEIIFDVKDYSYAFLAPASNVVQRVQYLTRDLPRLCGTDNTHPNYQPPLSWKRGPNTNPVYALVIRTDWARSKFGESALQKWMRPAIYWNGKCDKNSRGQTKSKEILFWEDKDKQRLSQKENSPAEAYLPFRCPTADSHMGDQHYSMILIDNANTHELEDSNGQYQALYQYLKEAREKLQPTQTSRDIACCQFRQCGIEYPVKIVHPINFGYFSRTQPRQRFFLDTQRQCVTNQCMYFTIQPMAYVQDALFYLGVLNSTTIQFFIKIHCCYDQQGRTRFFARNMANIPFAPPSIPQQVEKMADMVRRMTNVRSFIYEIVKERRLKTAIEKLRQGRWDIECSKDCESFAHEDTSAMLPLSNGSTQPNLKRCPNKGLREYLRVAAYLQYGIDQLCYSLYEITADVQVAIESELAIQTCAPIEAAFPRQQAISLDCNGKLTTVAL</sequence>
<protein>
    <recommendedName>
        <fullName evidence="1">site-specific DNA-methyltransferase (adenine-specific)</fullName>
        <ecNumber evidence="1">2.1.1.72</ecNumber>
    </recommendedName>
</protein>
<dbReference type="PRINTS" id="PR00507">
    <property type="entry name" value="N12N6MTFRASE"/>
</dbReference>
<dbReference type="SUPFAM" id="SSF53335">
    <property type="entry name" value="S-adenosyl-L-methionine-dependent methyltransferases"/>
    <property type="match status" value="1"/>
</dbReference>
<evidence type="ECO:0000313" key="7">
    <source>
        <dbReference type="EMBL" id="KAG2177956.1"/>
    </source>
</evidence>
<evidence type="ECO:0000256" key="2">
    <source>
        <dbReference type="ARBA" id="ARBA00022603"/>
    </source>
</evidence>
<evidence type="ECO:0000256" key="5">
    <source>
        <dbReference type="ARBA" id="ARBA00047942"/>
    </source>
</evidence>
<dbReference type="GO" id="GO:0009007">
    <property type="term" value="F:site-specific DNA-methyltransferase (adenine-specific) activity"/>
    <property type="evidence" value="ECO:0007669"/>
    <property type="project" value="UniProtKB-EC"/>
</dbReference>
<dbReference type="PANTHER" id="PTHR33841:SF1">
    <property type="entry name" value="DNA METHYLTRANSFERASE A"/>
    <property type="match status" value="1"/>
</dbReference>
<keyword evidence="2" id="KW-0489">Methyltransferase</keyword>
<dbReference type="Gene3D" id="3.40.50.150">
    <property type="entry name" value="Vaccinia Virus protein VP39"/>
    <property type="match status" value="1"/>
</dbReference>
<dbReference type="GO" id="GO:0006304">
    <property type="term" value="P:DNA modification"/>
    <property type="evidence" value="ECO:0007669"/>
    <property type="project" value="InterPro"/>
</dbReference>
<dbReference type="InterPro" id="IPR002052">
    <property type="entry name" value="DNA_methylase_N6_adenine_CS"/>
</dbReference>
<evidence type="ECO:0000259" key="6">
    <source>
        <dbReference type="Pfam" id="PF07669"/>
    </source>
</evidence>
<dbReference type="Proteomes" id="UP000654370">
    <property type="component" value="Unassembled WGS sequence"/>
</dbReference>
<dbReference type="InterPro" id="IPR029063">
    <property type="entry name" value="SAM-dependent_MTases_sf"/>
</dbReference>
<dbReference type="PROSITE" id="PS00092">
    <property type="entry name" value="N6_MTASE"/>
    <property type="match status" value="1"/>
</dbReference>
<comment type="catalytic activity">
    <reaction evidence="5">
        <text>a 2'-deoxyadenosine in DNA + S-adenosyl-L-methionine = an N(6)-methyl-2'-deoxyadenosine in DNA + S-adenosyl-L-homocysteine + H(+)</text>
        <dbReference type="Rhea" id="RHEA:15197"/>
        <dbReference type="Rhea" id="RHEA-COMP:12418"/>
        <dbReference type="Rhea" id="RHEA-COMP:12419"/>
        <dbReference type="ChEBI" id="CHEBI:15378"/>
        <dbReference type="ChEBI" id="CHEBI:57856"/>
        <dbReference type="ChEBI" id="CHEBI:59789"/>
        <dbReference type="ChEBI" id="CHEBI:90615"/>
        <dbReference type="ChEBI" id="CHEBI:90616"/>
        <dbReference type="EC" id="2.1.1.72"/>
    </reaction>
</comment>
<dbReference type="Pfam" id="PF07669">
    <property type="entry name" value="Eco57I"/>
    <property type="match status" value="1"/>
</dbReference>